<name>A0ABT9YW90_9BACI</name>
<comment type="caution">
    <text evidence="5">The sequence shown here is derived from an EMBL/GenBank/DDBJ whole genome shotgun (WGS) entry which is preliminary data.</text>
</comment>
<dbReference type="RefSeq" id="WP_174880521.1">
    <property type="nucleotide sequence ID" value="NZ_CADEPK010000201.1"/>
</dbReference>
<dbReference type="SUPFAM" id="SSF52540">
    <property type="entry name" value="P-loop containing nucleoside triphosphate hydrolases"/>
    <property type="match status" value="1"/>
</dbReference>
<dbReference type="PANTHER" id="PTHR43582:SF2">
    <property type="entry name" value="LINEARMYCIN RESISTANCE ATP-BINDING PROTEIN LNRL"/>
    <property type="match status" value="1"/>
</dbReference>
<accession>A0ABT9YW90</accession>
<dbReference type="Proteomes" id="UP001232245">
    <property type="component" value="Unassembled WGS sequence"/>
</dbReference>
<keyword evidence="1" id="KW-0547">Nucleotide-binding</keyword>
<evidence type="ECO:0000256" key="3">
    <source>
        <dbReference type="ARBA" id="ARBA00022840"/>
    </source>
</evidence>
<sequence length="244" mass="27344">MITIDQVHHNYGKKKILQGVSLQINAGEIFGLLGPNGAGKSTLLSILTTTVKPSKGTVTMKGLDIHKQTKQVRQMIGYVPQDIALWDELTVKENLKFWSKFLKTKVSVARMLEACEEVKLQDKWNEKLSKLSGGMKRKLNIAVALMHDPDILLMDEPTVGIDLQSKLEINEYMKSLAAAGKTIVYTTHDMSEIKTICKRIGVLKKGGIEFTGTLEEAKSYLNKQGNEPIVNEEELIFAMLREER</sequence>
<dbReference type="CDD" id="cd03230">
    <property type="entry name" value="ABC_DR_subfamily_A"/>
    <property type="match status" value="1"/>
</dbReference>
<evidence type="ECO:0000313" key="5">
    <source>
        <dbReference type="EMBL" id="MDQ0223866.1"/>
    </source>
</evidence>
<evidence type="ECO:0000256" key="1">
    <source>
        <dbReference type="ARBA" id="ARBA00022741"/>
    </source>
</evidence>
<dbReference type="PROSITE" id="PS50893">
    <property type="entry name" value="ABC_TRANSPORTER_2"/>
    <property type="match status" value="1"/>
</dbReference>
<dbReference type="NCBIfam" id="TIGR01189">
    <property type="entry name" value="ccmA"/>
    <property type="match status" value="1"/>
</dbReference>
<dbReference type="Pfam" id="PF00005">
    <property type="entry name" value="ABC_tran"/>
    <property type="match status" value="1"/>
</dbReference>
<dbReference type="SMART" id="SM00382">
    <property type="entry name" value="AAA"/>
    <property type="match status" value="1"/>
</dbReference>
<keyword evidence="3 5" id="KW-0067">ATP-binding</keyword>
<keyword evidence="2" id="KW-0201">Cytochrome c-type biogenesis</keyword>
<keyword evidence="6" id="KW-1185">Reference proteome</keyword>
<evidence type="ECO:0000256" key="2">
    <source>
        <dbReference type="ARBA" id="ARBA00022748"/>
    </source>
</evidence>
<dbReference type="InterPro" id="IPR017871">
    <property type="entry name" value="ABC_transporter-like_CS"/>
</dbReference>
<evidence type="ECO:0000259" key="4">
    <source>
        <dbReference type="PROSITE" id="PS50893"/>
    </source>
</evidence>
<dbReference type="InterPro" id="IPR003593">
    <property type="entry name" value="AAA+_ATPase"/>
</dbReference>
<dbReference type="GO" id="GO:0005524">
    <property type="term" value="F:ATP binding"/>
    <property type="evidence" value="ECO:0007669"/>
    <property type="project" value="UniProtKB-KW"/>
</dbReference>
<evidence type="ECO:0000313" key="6">
    <source>
        <dbReference type="Proteomes" id="UP001232245"/>
    </source>
</evidence>
<dbReference type="PANTHER" id="PTHR43582">
    <property type="entry name" value="LINEARMYCIN RESISTANCE ATP-BINDING PROTEIN LNRL"/>
    <property type="match status" value="1"/>
</dbReference>
<gene>
    <name evidence="5" type="ORF">J2S02_000188</name>
</gene>
<dbReference type="InterPro" id="IPR003439">
    <property type="entry name" value="ABC_transporter-like_ATP-bd"/>
</dbReference>
<proteinExistence type="predicted"/>
<feature type="domain" description="ABC transporter" evidence="4">
    <location>
        <begin position="2"/>
        <end position="230"/>
    </location>
</feature>
<dbReference type="Gene3D" id="3.40.50.300">
    <property type="entry name" value="P-loop containing nucleotide triphosphate hydrolases"/>
    <property type="match status" value="1"/>
</dbReference>
<dbReference type="PROSITE" id="PS00211">
    <property type="entry name" value="ABC_TRANSPORTER_1"/>
    <property type="match status" value="1"/>
</dbReference>
<dbReference type="InterPro" id="IPR027417">
    <property type="entry name" value="P-loop_NTPase"/>
</dbReference>
<dbReference type="InterPro" id="IPR005895">
    <property type="entry name" value="ABC_transptr_haem_export_CcmA"/>
</dbReference>
<reference evidence="5 6" key="1">
    <citation type="submission" date="2023-07" db="EMBL/GenBank/DDBJ databases">
        <title>Genomic Encyclopedia of Type Strains, Phase IV (KMG-IV): sequencing the most valuable type-strain genomes for metagenomic binning, comparative biology and taxonomic classification.</title>
        <authorList>
            <person name="Goeker M."/>
        </authorList>
    </citation>
    <scope>NUCLEOTIDE SEQUENCE [LARGE SCALE GENOMIC DNA]</scope>
    <source>
        <strain evidence="5 6">DSM 17723</strain>
    </source>
</reference>
<organism evidence="5 6">
    <name type="scientific">Metabacillus niabensis</name>
    <dbReference type="NCBI Taxonomy" id="324854"/>
    <lineage>
        <taxon>Bacteria</taxon>
        <taxon>Bacillati</taxon>
        <taxon>Bacillota</taxon>
        <taxon>Bacilli</taxon>
        <taxon>Bacillales</taxon>
        <taxon>Bacillaceae</taxon>
        <taxon>Metabacillus</taxon>
    </lineage>
</organism>
<dbReference type="EMBL" id="JAUSTZ010000001">
    <property type="protein sequence ID" value="MDQ0223866.1"/>
    <property type="molecule type" value="Genomic_DNA"/>
</dbReference>
<protein>
    <submittedName>
        <fullName evidence="5">ABC-2 type transport system ATP-binding protein</fullName>
    </submittedName>
</protein>